<dbReference type="Pfam" id="PF00501">
    <property type="entry name" value="AMP-binding"/>
    <property type="match status" value="1"/>
</dbReference>
<organism evidence="3 4">
    <name type="scientific">Bradyrhizobium agreste</name>
    <dbReference type="NCBI Taxonomy" id="2751811"/>
    <lineage>
        <taxon>Bacteria</taxon>
        <taxon>Pseudomonadati</taxon>
        <taxon>Pseudomonadota</taxon>
        <taxon>Alphaproteobacteria</taxon>
        <taxon>Hyphomicrobiales</taxon>
        <taxon>Nitrobacteraceae</taxon>
        <taxon>Bradyrhizobium</taxon>
    </lineage>
</organism>
<dbReference type="Proteomes" id="UP000807370">
    <property type="component" value="Unassembled WGS sequence"/>
</dbReference>
<dbReference type="PANTHER" id="PTHR43201:SF8">
    <property type="entry name" value="ACYL-COA SYNTHETASE FAMILY MEMBER 3"/>
    <property type="match status" value="1"/>
</dbReference>
<dbReference type="PROSITE" id="PS00455">
    <property type="entry name" value="AMP_BINDING"/>
    <property type="match status" value="1"/>
</dbReference>
<feature type="domain" description="AMP-dependent synthetase/ligase" evidence="2">
    <location>
        <begin position="47"/>
        <end position="429"/>
    </location>
</feature>
<dbReference type="RefSeq" id="WP_197963752.1">
    <property type="nucleotide sequence ID" value="NZ_JACCHP010000033.1"/>
</dbReference>
<comment type="similarity">
    <text evidence="1">Belongs to the ATP-dependent AMP-binding enzyme family.</text>
</comment>
<dbReference type="SUPFAM" id="SSF56801">
    <property type="entry name" value="Acetyl-CoA synthetase-like"/>
    <property type="match status" value="1"/>
</dbReference>
<name>A0ABS0PZV9_9BRAD</name>
<dbReference type="Gene3D" id="3.40.50.12780">
    <property type="entry name" value="N-terminal domain of ligase-like"/>
    <property type="match status" value="1"/>
</dbReference>
<dbReference type="CDD" id="cd05921">
    <property type="entry name" value="FCS"/>
    <property type="match status" value="1"/>
</dbReference>
<sequence>MTVASHGDVAGLFATPRTVAEHRPDGSIVLRSPEPLGEFARCTGDWLEQWAQQRPDAIFLAERGNVDQPWTTVTYAQALRKVRAAASWILAQGLSADRPVAILSDNSVDHALLALAAQHVGVPSAAISPAYSLMSKDFDKLKSMIALLDPGAIYVSALQPFAPALAAIKPLHNAQIISGNADDADALAFRAIAATPETPGVAKAFAAVTPDTIAKFLFTSGSTGTPKAVINTQRMLTSSQQAKAQTWTFLEQSRDLVILDWLPWSHTFGANHNFNLVLRNGGSLYIDAGKPAPGLFATSLANLKSVMPTVYFNVPRGFDMLIAALRSDEELRRRFFGEVKFAFYAGAALPQNLWDALAELSLQTVGHTLPMVSAWGSTETSPLATDCHFLAERSGNIGVPIPGTELKLVTSGDKLEVRVRGPNVTPGYWKAPELTRQAFDEEGFYLIGDAVKLADNARPERGLFFDGRVAEDFKLNSGTWVSVGGLRVAGIAALAPLAQDIVVAGHGGDEVRFLVFPNIAACRTLAGLPETVAATEVLAHDKIRTAIAQGLARLKQQSANSSAHATRALLLAEPPSVDGGEITDKGYINQRAVLTRRADAVARLNDDASGEWIGL</sequence>
<comment type="caution">
    <text evidence="3">The sequence shown here is derived from an EMBL/GenBank/DDBJ whole genome shotgun (WGS) entry which is preliminary data.</text>
</comment>
<protein>
    <submittedName>
        <fullName evidence="3">Feruloyl-CoA synthase</fullName>
    </submittedName>
</protein>
<gene>
    <name evidence="3" type="ORF">HZZ13_33660</name>
</gene>
<accession>A0ABS0PZV9</accession>
<keyword evidence="4" id="KW-1185">Reference proteome</keyword>
<dbReference type="InterPro" id="IPR000873">
    <property type="entry name" value="AMP-dep_synth/lig_dom"/>
</dbReference>
<evidence type="ECO:0000256" key="1">
    <source>
        <dbReference type="ARBA" id="ARBA00006432"/>
    </source>
</evidence>
<evidence type="ECO:0000313" key="4">
    <source>
        <dbReference type="Proteomes" id="UP000807370"/>
    </source>
</evidence>
<reference evidence="3 4" key="1">
    <citation type="submission" date="2020-07" db="EMBL/GenBank/DDBJ databases">
        <title>Bradyrhizobium diversity isolated from nodules of indigenous legumes of Western Australia.</title>
        <authorList>
            <person name="Klepa M.S."/>
        </authorList>
    </citation>
    <scope>NUCLEOTIDE SEQUENCE [LARGE SCALE GENOMIC DNA]</scope>
    <source>
        <strain evidence="3 4">CNPSo 4010</strain>
    </source>
</reference>
<dbReference type="InterPro" id="IPR020845">
    <property type="entry name" value="AMP-binding_CS"/>
</dbReference>
<dbReference type="EMBL" id="JACCHP010000033">
    <property type="protein sequence ID" value="MBH5402706.1"/>
    <property type="molecule type" value="Genomic_DNA"/>
</dbReference>
<dbReference type="InterPro" id="IPR042099">
    <property type="entry name" value="ANL_N_sf"/>
</dbReference>
<proteinExistence type="inferred from homology"/>
<evidence type="ECO:0000313" key="3">
    <source>
        <dbReference type="EMBL" id="MBH5402706.1"/>
    </source>
</evidence>
<evidence type="ECO:0000259" key="2">
    <source>
        <dbReference type="Pfam" id="PF00501"/>
    </source>
</evidence>
<dbReference type="PANTHER" id="PTHR43201">
    <property type="entry name" value="ACYL-COA SYNTHETASE"/>
    <property type="match status" value="1"/>
</dbReference>